<dbReference type="AlphaFoldDB" id="A0A7J8VN26"/>
<comment type="caution">
    <text evidence="1">The sequence shown here is derived from an EMBL/GenBank/DDBJ whole genome shotgun (WGS) entry which is preliminary data.</text>
</comment>
<proteinExistence type="predicted"/>
<dbReference type="OrthoDB" id="995083at2759"/>
<evidence type="ECO:0000313" key="2">
    <source>
        <dbReference type="Proteomes" id="UP000593573"/>
    </source>
</evidence>
<dbReference type="EMBL" id="JABFAB010000011">
    <property type="protein sequence ID" value="MBA0664033.1"/>
    <property type="molecule type" value="Genomic_DNA"/>
</dbReference>
<name>A0A7J8VN26_9ROSI</name>
<reference evidence="1 2" key="1">
    <citation type="journal article" date="2019" name="Genome Biol. Evol.">
        <title>Insights into the evolution of the New World diploid cottons (Gossypium, subgenus Houzingenia) based on genome sequencing.</title>
        <authorList>
            <person name="Grover C.E."/>
            <person name="Arick M.A. 2nd"/>
            <person name="Thrash A."/>
            <person name="Conover J.L."/>
            <person name="Sanders W.S."/>
            <person name="Peterson D.G."/>
            <person name="Frelichowski J.E."/>
            <person name="Scheffler J.A."/>
            <person name="Scheffler B.E."/>
            <person name="Wendel J.F."/>
        </authorList>
    </citation>
    <scope>NUCLEOTIDE SEQUENCE [LARGE SCALE GENOMIC DNA]</scope>
    <source>
        <strain evidence="1">57</strain>
        <tissue evidence="1">Leaf</tissue>
    </source>
</reference>
<sequence>MVFLMETKMDKQRMEKVRRSCGFTNGIDIEVEGSRGGLCLTWKGDTAISLQSFSRNLIDVIVK</sequence>
<accession>A0A7J8VN26</accession>
<protein>
    <submittedName>
        <fullName evidence="1">Uncharacterized protein</fullName>
    </submittedName>
</protein>
<gene>
    <name evidence="1" type="ORF">Goklo_004108</name>
</gene>
<organism evidence="1 2">
    <name type="scientific">Gossypium klotzschianum</name>
    <dbReference type="NCBI Taxonomy" id="34286"/>
    <lineage>
        <taxon>Eukaryota</taxon>
        <taxon>Viridiplantae</taxon>
        <taxon>Streptophyta</taxon>
        <taxon>Embryophyta</taxon>
        <taxon>Tracheophyta</taxon>
        <taxon>Spermatophyta</taxon>
        <taxon>Magnoliopsida</taxon>
        <taxon>eudicotyledons</taxon>
        <taxon>Gunneridae</taxon>
        <taxon>Pentapetalae</taxon>
        <taxon>rosids</taxon>
        <taxon>malvids</taxon>
        <taxon>Malvales</taxon>
        <taxon>Malvaceae</taxon>
        <taxon>Malvoideae</taxon>
        <taxon>Gossypium</taxon>
    </lineage>
</organism>
<evidence type="ECO:0000313" key="1">
    <source>
        <dbReference type="EMBL" id="MBA0664033.1"/>
    </source>
</evidence>
<dbReference type="Proteomes" id="UP000593573">
    <property type="component" value="Unassembled WGS sequence"/>
</dbReference>
<keyword evidence="2" id="KW-1185">Reference proteome</keyword>